<evidence type="ECO:0000313" key="2">
    <source>
        <dbReference type="WBParaSite" id="RSKR_0000747700.1"/>
    </source>
</evidence>
<accession>A0AC35U5M6</accession>
<reference evidence="2" key="1">
    <citation type="submission" date="2016-11" db="UniProtKB">
        <authorList>
            <consortium name="WormBaseParasite"/>
        </authorList>
    </citation>
    <scope>IDENTIFICATION</scope>
    <source>
        <strain evidence="2">KR3021</strain>
    </source>
</reference>
<evidence type="ECO:0000313" key="1">
    <source>
        <dbReference type="Proteomes" id="UP000095286"/>
    </source>
</evidence>
<name>A0AC35U5M6_9BILA</name>
<protein>
    <submittedName>
        <fullName evidence="2">Odorant receptor</fullName>
    </submittedName>
</protein>
<organism evidence="1 2">
    <name type="scientific">Rhabditophanes sp. KR3021</name>
    <dbReference type="NCBI Taxonomy" id="114890"/>
    <lineage>
        <taxon>Eukaryota</taxon>
        <taxon>Metazoa</taxon>
        <taxon>Ecdysozoa</taxon>
        <taxon>Nematoda</taxon>
        <taxon>Chromadorea</taxon>
        <taxon>Rhabditida</taxon>
        <taxon>Tylenchina</taxon>
        <taxon>Panagrolaimomorpha</taxon>
        <taxon>Strongyloidoidea</taxon>
        <taxon>Alloionematidae</taxon>
        <taxon>Rhabditophanes</taxon>
    </lineage>
</organism>
<dbReference type="Proteomes" id="UP000095286">
    <property type="component" value="Unplaced"/>
</dbReference>
<dbReference type="WBParaSite" id="RSKR_0000747700.1">
    <property type="protein sequence ID" value="RSKR_0000747700.1"/>
    <property type="gene ID" value="RSKR_0000747700"/>
</dbReference>
<proteinExistence type="predicted"/>
<sequence>MRDIYEKASTNPISNESVANLNKFVCFINNIAGIIFVVCSYIGQFVNKDVLGIVHLDLDIFTEIEQNAVMLVTYSMLYIALNSIYTKIAFTKMSFQLTNFDIDAVQISEPKNNYYIHCTLCGISKATIMRTHFEKIASAEISPRIVGKCKHKFNERDTDSWAIVWITSKIPIIILKRNVTVRNIKFGRALHSTADLIQFVVESVLIWLPIAGISVLSYTAYCIGDYETILKEIRRFYMWAMKIEVE</sequence>